<name>A0A4D6LDJ4_VIGUN</name>
<gene>
    <name evidence="2" type="ORF">DEO72_LG3g1196</name>
</gene>
<evidence type="ECO:0000313" key="2">
    <source>
        <dbReference type="EMBL" id="QCD86672.1"/>
    </source>
</evidence>
<reference evidence="2 3" key="1">
    <citation type="submission" date="2019-04" db="EMBL/GenBank/DDBJ databases">
        <title>An improved genome assembly and genetic linkage map for asparagus bean, Vigna unguiculata ssp. sesquipedialis.</title>
        <authorList>
            <person name="Xia Q."/>
            <person name="Zhang R."/>
            <person name="Dong Y."/>
        </authorList>
    </citation>
    <scope>NUCLEOTIDE SEQUENCE [LARGE SCALE GENOMIC DNA]</scope>
    <source>
        <tissue evidence="2">Leaf</tissue>
    </source>
</reference>
<proteinExistence type="predicted"/>
<evidence type="ECO:0000256" key="1">
    <source>
        <dbReference type="SAM" id="Coils"/>
    </source>
</evidence>
<dbReference type="Proteomes" id="UP000501690">
    <property type="component" value="Linkage Group LG3"/>
</dbReference>
<accession>A0A4D6LDJ4</accession>
<dbReference type="EMBL" id="CP039347">
    <property type="protein sequence ID" value="QCD86672.1"/>
    <property type="molecule type" value="Genomic_DNA"/>
</dbReference>
<sequence length="87" mass="9971">MKALKVTMAKMKTKRHELKVERDEMVDLNYDLGKNLPNKDMELAQSSSRIKQLNLELQILKEGKQGLVDRVETTQVSANTLQEDVTL</sequence>
<dbReference type="AlphaFoldDB" id="A0A4D6LDJ4"/>
<keyword evidence="3" id="KW-1185">Reference proteome</keyword>
<feature type="coiled-coil region" evidence="1">
    <location>
        <begin position="1"/>
        <end position="70"/>
    </location>
</feature>
<evidence type="ECO:0000313" key="3">
    <source>
        <dbReference type="Proteomes" id="UP000501690"/>
    </source>
</evidence>
<organism evidence="2 3">
    <name type="scientific">Vigna unguiculata</name>
    <name type="common">Cowpea</name>
    <dbReference type="NCBI Taxonomy" id="3917"/>
    <lineage>
        <taxon>Eukaryota</taxon>
        <taxon>Viridiplantae</taxon>
        <taxon>Streptophyta</taxon>
        <taxon>Embryophyta</taxon>
        <taxon>Tracheophyta</taxon>
        <taxon>Spermatophyta</taxon>
        <taxon>Magnoliopsida</taxon>
        <taxon>eudicotyledons</taxon>
        <taxon>Gunneridae</taxon>
        <taxon>Pentapetalae</taxon>
        <taxon>rosids</taxon>
        <taxon>fabids</taxon>
        <taxon>Fabales</taxon>
        <taxon>Fabaceae</taxon>
        <taxon>Papilionoideae</taxon>
        <taxon>50 kb inversion clade</taxon>
        <taxon>NPAAA clade</taxon>
        <taxon>indigoferoid/millettioid clade</taxon>
        <taxon>Phaseoleae</taxon>
        <taxon>Vigna</taxon>
    </lineage>
</organism>
<keyword evidence="1" id="KW-0175">Coiled coil</keyword>
<protein>
    <submittedName>
        <fullName evidence="2">Uncharacterized protein</fullName>
    </submittedName>
</protein>